<feature type="domain" description="Non-reducing end beta-L-arabinofuranosidase-like GH127 middle" evidence="3">
    <location>
        <begin position="431"/>
        <end position="523"/>
    </location>
</feature>
<evidence type="ECO:0000313" key="5">
    <source>
        <dbReference type="Proteomes" id="UP000294498"/>
    </source>
</evidence>
<dbReference type="InterPro" id="IPR046544">
    <property type="entry name" value="GH146_SB_dom"/>
</dbReference>
<evidence type="ECO:0000259" key="1">
    <source>
        <dbReference type="Pfam" id="PF07944"/>
    </source>
</evidence>
<dbReference type="PANTHER" id="PTHR31151:SF0">
    <property type="entry name" value="PROLINE-TRNA LIGASE (DUF1680)"/>
    <property type="match status" value="1"/>
</dbReference>
<dbReference type="InterPro" id="IPR049046">
    <property type="entry name" value="Beta-AFase-like_GH127_middle"/>
</dbReference>
<comment type="caution">
    <text evidence="4">The sequence shown here is derived from an EMBL/GenBank/DDBJ whole genome shotgun (WGS) entry which is preliminary data.</text>
</comment>
<dbReference type="EMBL" id="SODV01000001">
    <property type="protein sequence ID" value="TDX01256.1"/>
    <property type="molecule type" value="Genomic_DNA"/>
</dbReference>
<evidence type="ECO:0008006" key="6">
    <source>
        <dbReference type="Google" id="ProtNLM"/>
    </source>
</evidence>
<dbReference type="InterPro" id="IPR008928">
    <property type="entry name" value="6-hairpin_glycosidase_sf"/>
</dbReference>
<organism evidence="4 5">
    <name type="scientific">Dinghuibacter silviterrae</name>
    <dbReference type="NCBI Taxonomy" id="1539049"/>
    <lineage>
        <taxon>Bacteria</taxon>
        <taxon>Pseudomonadati</taxon>
        <taxon>Bacteroidota</taxon>
        <taxon>Chitinophagia</taxon>
        <taxon>Chitinophagales</taxon>
        <taxon>Chitinophagaceae</taxon>
        <taxon>Dinghuibacter</taxon>
    </lineage>
</organism>
<dbReference type="InterPro" id="IPR012878">
    <property type="entry name" value="Beta-AFase-like_GH127_cat"/>
</dbReference>
<dbReference type="SUPFAM" id="SSF48208">
    <property type="entry name" value="Six-hairpin glycosidases"/>
    <property type="match status" value="1"/>
</dbReference>
<dbReference type="PANTHER" id="PTHR31151">
    <property type="entry name" value="PROLINE-TRNA LIGASE (DUF1680)"/>
    <property type="match status" value="1"/>
</dbReference>
<dbReference type="Pfam" id="PF07944">
    <property type="entry name" value="Beta-AFase-like_GH127_cat"/>
    <property type="match status" value="1"/>
</dbReference>
<protein>
    <recommendedName>
        <fullName evidence="6">Glycoside hydrolase family 127 protein</fullName>
    </recommendedName>
</protein>
<keyword evidence="5" id="KW-1185">Reference proteome</keyword>
<dbReference type="Pfam" id="PF20736">
    <property type="entry name" value="Glyco_hydro127M"/>
    <property type="match status" value="1"/>
</dbReference>
<reference evidence="4 5" key="1">
    <citation type="submission" date="2019-03" db="EMBL/GenBank/DDBJ databases">
        <title>Genomic Encyclopedia of Type Strains, Phase IV (KMG-IV): sequencing the most valuable type-strain genomes for metagenomic binning, comparative biology and taxonomic classification.</title>
        <authorList>
            <person name="Goeker M."/>
        </authorList>
    </citation>
    <scope>NUCLEOTIDE SEQUENCE [LARGE SCALE GENOMIC DNA]</scope>
    <source>
        <strain evidence="4 5">DSM 100059</strain>
    </source>
</reference>
<evidence type="ECO:0000313" key="4">
    <source>
        <dbReference type="EMBL" id="TDX01256.1"/>
    </source>
</evidence>
<dbReference type="Pfam" id="PF20620">
    <property type="entry name" value="DUF6805"/>
    <property type="match status" value="1"/>
</dbReference>
<proteinExistence type="predicted"/>
<evidence type="ECO:0000259" key="3">
    <source>
        <dbReference type="Pfam" id="PF20736"/>
    </source>
</evidence>
<dbReference type="Proteomes" id="UP000294498">
    <property type="component" value="Unassembled WGS sequence"/>
</dbReference>
<gene>
    <name evidence="4" type="ORF">EDB95_2288</name>
</gene>
<feature type="domain" description="Glycoside hydrolase GH146 substrate-binding" evidence="2">
    <location>
        <begin position="637"/>
        <end position="766"/>
    </location>
</feature>
<dbReference type="AlphaFoldDB" id="A0A4R8DTM2"/>
<accession>A0A4R8DTM2</accession>
<dbReference type="GO" id="GO:0005975">
    <property type="term" value="P:carbohydrate metabolic process"/>
    <property type="evidence" value="ECO:0007669"/>
    <property type="project" value="InterPro"/>
</dbReference>
<sequence length="772" mass="86156">MVLLGAGSLQAQSYVPEKNNPKILVKPVIRPKAYAFDLKDVRLLNSPFRDAMVRDSGYLLSLSADRLLHRFYANAGLPPKAPVYGGWESSGLSGHTLGHYLSACSMMYASTGEPAFAERVRYIVGELARCQDARKTGYVGAIPNEDTLWAQVARGDIHSSGFDLNGGWSPWYTVHKVMAGLLDAYLYVGDQQALDVAKKLADWTGKELGGLNDAQIQHMLACEFGGMNEALTNLYSLTADKKYLDLSYKFQHKAIMDPLAAGHDPLPGKHSNTQIPKIIGCARRYEVEGDSSDAGIARNFWDIVVGHHTYVIGGNSDHEYLGEADHLSDYLSESTCESCNTYNMLKLTRHLFAWNPDSRLGDYYERALYNHILASQNPENAMMTYFVPLKMGGRKQFSDSTDTFTCCVGSGMENHSKYAEGIYYEGADGGLYVNLFIPSVLHWKDRGVTVTQTTNYPYSDTTTLTIDGNAAFALRLRHPWWATNGITVLVNGQPVQTAPEADGYLVIKRAWHKGDRVQLTMPMHLYTESMPDDTNRVALLYGPVVLAGNLGDKDPSTDLHGVPVLLTSDHQVGNWIQQTGPLTFHTQGVGKPFDITLTPFYKNYDDYYSVYWDFFTPQDWTNREAEYEAEKARRKDIDDRTIDIMRLGEMQPERDHHLDSKISYVGDESARRSRDCRNGGFFTFDMKPGDSLFVTAWGGDNGRVVDIYVDDVKIATQALVHPKPNQFVDLVYPIPADLVKDKTIIRVKFQAPVGKSSGSIFGVRTLKAAVHE</sequence>
<feature type="domain" description="Non-reducing end beta-L-arabinofuranosidase-like GH127 catalytic" evidence="1">
    <location>
        <begin position="40"/>
        <end position="419"/>
    </location>
</feature>
<name>A0A4R8DTM2_9BACT</name>
<evidence type="ECO:0000259" key="2">
    <source>
        <dbReference type="Pfam" id="PF20620"/>
    </source>
</evidence>